<dbReference type="Proteomes" id="UP001244341">
    <property type="component" value="Chromosome 13b"/>
</dbReference>
<sequence>MEATLGPAPLAKSWKQYRGNKYYQQQEFELHAHSKELQVVAQLLEQQIAEQHLRARTLQELVLQQEAICAAMEAIKAPAAAPAARTNVAGSYTRGLLLSAPPQLWHKVSSMTPKECCVDAFVQLAVLAMASKCTVSYRQASQVNLATGQPAGTIPAAHWQRVAKALQLSSSQVARLCCAYEQFCRCKQQLKQEQQAASNHLASATRAAAGAQPSSSCSC</sequence>
<reference evidence="1 2" key="1">
    <citation type="submission" date="2023-05" db="EMBL/GenBank/DDBJ databases">
        <title>A 100% complete, gapless, phased diploid assembly of the Scenedesmus obliquus UTEX 3031 genome.</title>
        <authorList>
            <person name="Biondi T.C."/>
            <person name="Hanschen E.R."/>
            <person name="Kwon T."/>
            <person name="Eng W."/>
            <person name="Kruse C.P.S."/>
            <person name="Koehler S.I."/>
            <person name="Kunde Y."/>
            <person name="Gleasner C.D."/>
            <person name="You Mak K.T."/>
            <person name="Polle J."/>
            <person name="Hovde B.T."/>
            <person name="Starkenburg S.R."/>
        </authorList>
    </citation>
    <scope>NUCLEOTIDE SEQUENCE [LARGE SCALE GENOMIC DNA]</scope>
    <source>
        <strain evidence="1 2">DOE0152z</strain>
    </source>
</reference>
<evidence type="ECO:0000313" key="2">
    <source>
        <dbReference type="Proteomes" id="UP001244341"/>
    </source>
</evidence>
<protein>
    <submittedName>
        <fullName evidence="1">Uncharacterized protein</fullName>
    </submittedName>
</protein>
<name>A0ABY8UJ01_TETOB</name>
<proteinExistence type="predicted"/>
<dbReference type="EMBL" id="CP126220">
    <property type="protein sequence ID" value="WIA21340.1"/>
    <property type="molecule type" value="Genomic_DNA"/>
</dbReference>
<evidence type="ECO:0000313" key="1">
    <source>
        <dbReference type="EMBL" id="WIA21340.1"/>
    </source>
</evidence>
<accession>A0ABY8UJ01</accession>
<gene>
    <name evidence="1" type="ORF">OEZ85_000567</name>
</gene>
<organism evidence="1 2">
    <name type="scientific">Tetradesmus obliquus</name>
    <name type="common">Green alga</name>
    <name type="synonym">Acutodesmus obliquus</name>
    <dbReference type="NCBI Taxonomy" id="3088"/>
    <lineage>
        <taxon>Eukaryota</taxon>
        <taxon>Viridiplantae</taxon>
        <taxon>Chlorophyta</taxon>
        <taxon>core chlorophytes</taxon>
        <taxon>Chlorophyceae</taxon>
        <taxon>CS clade</taxon>
        <taxon>Sphaeropleales</taxon>
        <taxon>Scenedesmaceae</taxon>
        <taxon>Tetradesmus</taxon>
    </lineage>
</organism>
<keyword evidence="2" id="KW-1185">Reference proteome</keyword>